<comment type="caution">
    <text evidence="7">The sequence shown here is derived from an EMBL/GenBank/DDBJ whole genome shotgun (WGS) entry which is preliminary data.</text>
</comment>
<dbReference type="Gene3D" id="1.25.40.10">
    <property type="entry name" value="Tetratricopeptide repeat domain"/>
    <property type="match status" value="1"/>
</dbReference>
<keyword evidence="8" id="KW-1185">Reference proteome</keyword>
<evidence type="ECO:0000313" key="7">
    <source>
        <dbReference type="EMBL" id="GFZ76384.1"/>
    </source>
</evidence>
<evidence type="ECO:0000313" key="8">
    <source>
        <dbReference type="Proteomes" id="UP000615455"/>
    </source>
</evidence>
<dbReference type="SUPFAM" id="SSF46894">
    <property type="entry name" value="C-terminal effector domain of the bipartite response regulators"/>
    <property type="match status" value="1"/>
</dbReference>
<keyword evidence="4" id="KW-0804">Transcription</keyword>
<keyword evidence="2" id="KW-0805">Transcription regulation</keyword>
<dbReference type="Gene3D" id="1.10.10.10">
    <property type="entry name" value="Winged helix-like DNA-binding domain superfamily/Winged helix DNA-binding domain"/>
    <property type="match status" value="1"/>
</dbReference>
<evidence type="ECO:0000256" key="3">
    <source>
        <dbReference type="ARBA" id="ARBA00023125"/>
    </source>
</evidence>
<organism evidence="7 8">
    <name type="scientific">Paenibacillus marchantiophytorum</name>
    <dbReference type="NCBI Taxonomy" id="1619310"/>
    <lineage>
        <taxon>Bacteria</taxon>
        <taxon>Bacillati</taxon>
        <taxon>Bacillota</taxon>
        <taxon>Bacilli</taxon>
        <taxon>Bacillales</taxon>
        <taxon>Paenibacillaceae</taxon>
        <taxon>Paenibacillus</taxon>
    </lineage>
</organism>
<dbReference type="RefSeq" id="WP_189011371.1">
    <property type="nucleotide sequence ID" value="NZ_BMHE01000009.1"/>
</dbReference>
<dbReference type="Pfam" id="PF00072">
    <property type="entry name" value="Response_reg"/>
    <property type="match status" value="1"/>
</dbReference>
<name>A0ABQ1EKZ8_9BACL</name>
<dbReference type="SUPFAM" id="SSF48452">
    <property type="entry name" value="TPR-like"/>
    <property type="match status" value="1"/>
</dbReference>
<dbReference type="InterPro" id="IPR016032">
    <property type="entry name" value="Sig_transdc_resp-reg_C-effctor"/>
</dbReference>
<dbReference type="PANTHER" id="PTHR35807:SF2">
    <property type="entry name" value="TRANSCRIPTIONAL ACTIVATOR DOMAIN"/>
    <property type="match status" value="1"/>
</dbReference>
<feature type="modified residue" description="4-aspartylphosphate" evidence="5">
    <location>
        <position position="54"/>
    </location>
</feature>
<proteinExistence type="predicted"/>
<evidence type="ECO:0000256" key="4">
    <source>
        <dbReference type="ARBA" id="ARBA00023163"/>
    </source>
</evidence>
<reference evidence="8" key="1">
    <citation type="journal article" date="2019" name="Int. J. Syst. Evol. Microbiol.">
        <title>The Global Catalogue of Microorganisms (GCM) 10K type strain sequencing project: providing services to taxonomists for standard genome sequencing and annotation.</title>
        <authorList>
            <consortium name="The Broad Institute Genomics Platform"/>
            <consortium name="The Broad Institute Genome Sequencing Center for Infectious Disease"/>
            <person name="Wu L."/>
            <person name="Ma J."/>
        </authorList>
    </citation>
    <scope>NUCLEOTIDE SEQUENCE [LARGE SCALE GENOMIC DNA]</scope>
    <source>
        <strain evidence="8">CGMCC 1.15043</strain>
    </source>
</reference>
<sequence length="384" mass="43963">MYTIMLVDDEQPALQRLRLLLEKHTDLQVSGLYTKPSEALAAASKEHFDAAFLDIEMPGMNGLQLASELTQTYPAMEVIMVTAYNEYALQAFRANAIDYLLKPVDTDDLIRAVQKLKKRLSPILQAPPKTDTTAAHITGLGGFEVYPTGQEKPLRFQTAKAEELFAYMLAHVDNHISKWVLCEQLWPDNEPVKAEQNLHTCVHRLKKTLTESVFPAQWHSQRGSYRMTLGEQVKCDWLTFEQAADNAVELSGLTDHQPNIQIERLEQAVSVYKGGLFGGKDYRWCEPLRERLQRKFADTAKALSQFYRQLDKATSAIELLHRLGNDFPYDEDVQEQILEHYLRKKDRSAFLLHYGKIEAALRDGLNLQPSERIARMHKQMTAMK</sequence>
<dbReference type="Pfam" id="PF03704">
    <property type="entry name" value="BTAD"/>
    <property type="match status" value="1"/>
</dbReference>
<dbReference type="InterPro" id="IPR011006">
    <property type="entry name" value="CheY-like_superfamily"/>
</dbReference>
<dbReference type="InterPro" id="IPR001789">
    <property type="entry name" value="Sig_transdc_resp-reg_receiver"/>
</dbReference>
<dbReference type="PANTHER" id="PTHR35807">
    <property type="entry name" value="TRANSCRIPTIONAL REGULATOR REDD-RELATED"/>
    <property type="match status" value="1"/>
</dbReference>
<gene>
    <name evidence="7" type="ORF">GCM10008018_22160</name>
</gene>
<dbReference type="InterPro" id="IPR036388">
    <property type="entry name" value="WH-like_DNA-bd_sf"/>
</dbReference>
<dbReference type="Gene3D" id="3.40.50.2300">
    <property type="match status" value="1"/>
</dbReference>
<evidence type="ECO:0000256" key="5">
    <source>
        <dbReference type="PROSITE-ProRule" id="PRU00169"/>
    </source>
</evidence>
<dbReference type="SMART" id="SM00448">
    <property type="entry name" value="REC"/>
    <property type="match status" value="1"/>
</dbReference>
<feature type="domain" description="Response regulatory" evidence="6">
    <location>
        <begin position="3"/>
        <end position="117"/>
    </location>
</feature>
<evidence type="ECO:0000259" key="6">
    <source>
        <dbReference type="PROSITE" id="PS50110"/>
    </source>
</evidence>
<protein>
    <recommendedName>
        <fullName evidence="6">Response regulatory domain-containing protein</fullName>
    </recommendedName>
</protein>
<accession>A0ABQ1EKZ8</accession>
<dbReference type="SMART" id="SM01043">
    <property type="entry name" value="BTAD"/>
    <property type="match status" value="1"/>
</dbReference>
<evidence type="ECO:0000256" key="1">
    <source>
        <dbReference type="ARBA" id="ARBA00023012"/>
    </source>
</evidence>
<dbReference type="PROSITE" id="PS50110">
    <property type="entry name" value="RESPONSE_REGULATORY"/>
    <property type="match status" value="1"/>
</dbReference>
<keyword evidence="1" id="KW-0902">Two-component regulatory system</keyword>
<dbReference type="InterPro" id="IPR051677">
    <property type="entry name" value="AfsR-DnrI-RedD_regulator"/>
</dbReference>
<dbReference type="EMBL" id="BMHE01000009">
    <property type="protein sequence ID" value="GFZ76384.1"/>
    <property type="molecule type" value="Genomic_DNA"/>
</dbReference>
<dbReference type="SUPFAM" id="SSF52172">
    <property type="entry name" value="CheY-like"/>
    <property type="match status" value="1"/>
</dbReference>
<dbReference type="Proteomes" id="UP000615455">
    <property type="component" value="Unassembled WGS sequence"/>
</dbReference>
<evidence type="ECO:0000256" key="2">
    <source>
        <dbReference type="ARBA" id="ARBA00023015"/>
    </source>
</evidence>
<dbReference type="InterPro" id="IPR011990">
    <property type="entry name" value="TPR-like_helical_dom_sf"/>
</dbReference>
<dbReference type="InterPro" id="IPR005158">
    <property type="entry name" value="BTAD"/>
</dbReference>
<keyword evidence="5" id="KW-0597">Phosphoprotein</keyword>
<keyword evidence="3" id="KW-0238">DNA-binding</keyword>